<name>A0AAN7M7V4_TRANT</name>
<sequence>MLILSIRQSGRGSRSELAPEHSPERKLGTRGKQLREKTRKNDSKTWKSWPSWNQPRVVVGPNASDLSTPPRELLFMEAEENNRVKPIEYCTHPAQLNKLQAKSTRNCSRASSPVGQLKLIAGEQGKV</sequence>
<organism evidence="2 3">
    <name type="scientific">Trapa natans</name>
    <name type="common">Water chestnut</name>
    <dbReference type="NCBI Taxonomy" id="22666"/>
    <lineage>
        <taxon>Eukaryota</taxon>
        <taxon>Viridiplantae</taxon>
        <taxon>Streptophyta</taxon>
        <taxon>Embryophyta</taxon>
        <taxon>Tracheophyta</taxon>
        <taxon>Spermatophyta</taxon>
        <taxon>Magnoliopsida</taxon>
        <taxon>eudicotyledons</taxon>
        <taxon>Gunneridae</taxon>
        <taxon>Pentapetalae</taxon>
        <taxon>rosids</taxon>
        <taxon>malvids</taxon>
        <taxon>Myrtales</taxon>
        <taxon>Lythraceae</taxon>
        <taxon>Trapa</taxon>
    </lineage>
</organism>
<feature type="compositionally biased region" description="Basic and acidic residues" evidence="1">
    <location>
        <begin position="13"/>
        <end position="45"/>
    </location>
</feature>
<evidence type="ECO:0000256" key="1">
    <source>
        <dbReference type="SAM" id="MobiDB-lite"/>
    </source>
</evidence>
<evidence type="ECO:0000313" key="2">
    <source>
        <dbReference type="EMBL" id="KAK4799916.1"/>
    </source>
</evidence>
<dbReference type="AlphaFoldDB" id="A0AAN7M7V4"/>
<keyword evidence="3" id="KW-1185">Reference proteome</keyword>
<comment type="caution">
    <text evidence="2">The sequence shown here is derived from an EMBL/GenBank/DDBJ whole genome shotgun (WGS) entry which is preliminary data.</text>
</comment>
<evidence type="ECO:0000313" key="3">
    <source>
        <dbReference type="Proteomes" id="UP001346149"/>
    </source>
</evidence>
<proteinExistence type="predicted"/>
<dbReference type="EMBL" id="JAXQNO010000004">
    <property type="protein sequence ID" value="KAK4799916.1"/>
    <property type="molecule type" value="Genomic_DNA"/>
</dbReference>
<reference evidence="2 3" key="1">
    <citation type="journal article" date="2023" name="Hortic Res">
        <title>Pangenome of water caltrop reveals structural variations and asymmetric subgenome divergence after allopolyploidization.</title>
        <authorList>
            <person name="Zhang X."/>
            <person name="Chen Y."/>
            <person name="Wang L."/>
            <person name="Yuan Y."/>
            <person name="Fang M."/>
            <person name="Shi L."/>
            <person name="Lu R."/>
            <person name="Comes H.P."/>
            <person name="Ma Y."/>
            <person name="Chen Y."/>
            <person name="Huang G."/>
            <person name="Zhou Y."/>
            <person name="Zheng Z."/>
            <person name="Qiu Y."/>
        </authorList>
    </citation>
    <scope>NUCLEOTIDE SEQUENCE [LARGE SCALE GENOMIC DNA]</scope>
    <source>
        <strain evidence="2">F231</strain>
    </source>
</reference>
<gene>
    <name evidence="2" type="ORF">SAY86_025281</name>
</gene>
<accession>A0AAN7M7V4</accession>
<dbReference type="Proteomes" id="UP001346149">
    <property type="component" value="Unassembled WGS sequence"/>
</dbReference>
<feature type="compositionally biased region" description="Polar residues" evidence="1">
    <location>
        <begin position="1"/>
        <end position="12"/>
    </location>
</feature>
<protein>
    <submittedName>
        <fullName evidence="2">Uncharacterized protein</fullName>
    </submittedName>
</protein>
<feature type="region of interest" description="Disordered" evidence="1">
    <location>
        <begin position="1"/>
        <end position="66"/>
    </location>
</feature>